<protein>
    <submittedName>
        <fullName evidence="1">Phage gp6-like head-tail connector protein</fullName>
    </submittedName>
</protein>
<dbReference type="Proteomes" id="UP000321325">
    <property type="component" value="Unassembled WGS sequence"/>
</dbReference>
<reference evidence="2 4" key="2">
    <citation type="submission" date="2019-08" db="EMBL/GenBank/DDBJ databases">
        <title>Rapid identification of Enteric Bacteria from Whole Genome Sequences (WGS) using Average Nucleotide Identity (ANI).</title>
        <authorList>
            <person name="Lane C."/>
        </authorList>
    </citation>
    <scope>NUCLEOTIDE SEQUENCE [LARGE SCALE GENOMIC DNA]</scope>
    <source>
        <strain evidence="2 4">2010D-8464</strain>
    </source>
</reference>
<dbReference type="AlphaFoldDB" id="A0AAE6CZL7"/>
<evidence type="ECO:0000313" key="3">
    <source>
        <dbReference type="Proteomes" id="UP000293421"/>
    </source>
</evidence>
<dbReference type="GeneID" id="66287559"/>
<organism evidence="1 3">
    <name type="scientific">Campylobacter volucris</name>
    <dbReference type="NCBI Taxonomy" id="1031542"/>
    <lineage>
        <taxon>Bacteria</taxon>
        <taxon>Pseudomonadati</taxon>
        <taxon>Campylobacterota</taxon>
        <taxon>Epsilonproteobacteria</taxon>
        <taxon>Campylobacterales</taxon>
        <taxon>Campylobacteraceae</taxon>
        <taxon>Campylobacter</taxon>
    </lineage>
</organism>
<dbReference type="EMBL" id="CP037746">
    <property type="protein sequence ID" value="QBL13480.1"/>
    <property type="molecule type" value="Genomic_DNA"/>
</dbReference>
<gene>
    <name evidence="1" type="ORF">A9460_03700</name>
    <name evidence="2" type="ORF">FVD15_03390</name>
</gene>
<reference evidence="1 3" key="1">
    <citation type="submission" date="2019-02" db="EMBL/GenBank/DDBJ databases">
        <title>Use of ANI for Rapid Identification of Enteric Bacteria.</title>
        <authorList>
            <person name="Pruckler J."/>
            <person name="Lane C."/>
            <person name="Aubert R."/>
        </authorList>
    </citation>
    <scope>NUCLEOTIDE SEQUENCE [LARGE SCALE GENOMIC DNA]</scope>
    <source>
        <strain evidence="1 3">2014D-0083</strain>
    </source>
</reference>
<dbReference type="RefSeq" id="WP_039665595.1">
    <property type="nucleotide sequence ID" value="NZ_CP037746.1"/>
</dbReference>
<dbReference type="Proteomes" id="UP000293421">
    <property type="component" value="Chromosome"/>
</dbReference>
<evidence type="ECO:0000313" key="2">
    <source>
        <dbReference type="EMBL" id="TXK70517.1"/>
    </source>
</evidence>
<dbReference type="EMBL" id="VRMB01000009">
    <property type="protein sequence ID" value="TXK70517.1"/>
    <property type="molecule type" value="Genomic_DNA"/>
</dbReference>
<dbReference type="CDD" id="cd08054">
    <property type="entry name" value="gp6"/>
    <property type="match status" value="1"/>
</dbReference>
<accession>A0AAE6CZL7</accession>
<sequence length="145" mass="16913">MIIKELNAPEKTLVDIKELREFIRIDSDVFDENLKQFLKAAIAEFESRTNRILIKNDYEITFFNERVVLGPFNCLKNADLKAEFKSNCNVLYCNGSGNMIVSLGYEIPPEDIKLWLKNYCLHAFENTSFPNISKALINRYKITFF</sequence>
<dbReference type="Gene3D" id="1.10.3230.30">
    <property type="entry name" value="Phage gp6-like head-tail connector protein"/>
    <property type="match status" value="1"/>
</dbReference>
<evidence type="ECO:0000313" key="4">
    <source>
        <dbReference type="Proteomes" id="UP000321325"/>
    </source>
</evidence>
<evidence type="ECO:0000313" key="1">
    <source>
        <dbReference type="EMBL" id="QBL13480.1"/>
    </source>
</evidence>
<proteinExistence type="predicted"/>
<keyword evidence="4" id="KW-1185">Reference proteome</keyword>
<name>A0AAE6CZL7_9BACT</name>